<evidence type="ECO:0000259" key="2">
    <source>
        <dbReference type="Pfam" id="PF24883"/>
    </source>
</evidence>
<accession>A0AAV9GFN0</accession>
<organism evidence="3 4">
    <name type="scientific">Podospora aff. communis PSN243</name>
    <dbReference type="NCBI Taxonomy" id="3040156"/>
    <lineage>
        <taxon>Eukaryota</taxon>
        <taxon>Fungi</taxon>
        <taxon>Dikarya</taxon>
        <taxon>Ascomycota</taxon>
        <taxon>Pezizomycotina</taxon>
        <taxon>Sordariomycetes</taxon>
        <taxon>Sordariomycetidae</taxon>
        <taxon>Sordariales</taxon>
        <taxon>Podosporaceae</taxon>
        <taxon>Podospora</taxon>
    </lineage>
</organism>
<sequence length="593" mass="66142">MADPLSVSASIVALAQLAALVVTYLGCVKEKTRDCKRLILEVGYIARLLETLDETIQDAKNSGDWAATMTILSAKEGPVESVRLLMAFLEERLAKNASSKRSRRMVRYKTMLLLAFENHHLRLSAEILKQTTAIQDGLKDVQSEVSGLSSNVTSLTTSLLDAKEIQALKWLSPLSYVATQADIYSQRHKESGAWFLEHPETRRWLLSDGAVLHCPGIPGAGKTVLASTIVHTLLEEQATSDDPIGVAWVYLSFKNRLAQTPTSVLGSICNQLIQRCPPAMDTALAQFDPEPGKYADITRMGMILHKCAGFYCRTYLVLDALDEFSEEDLGWAPLLHAIRQHLPRANLLVTSRPITSIENELAQVPRVQITAQPADITAYIRSNLEQPVFKKHMRHDPDLQAHIEKTLVEKSQGMFLLAKLHVDALRKGARYNKTSLVKAVECLPKQLDHSFQETLDRVLSQDDEDASLAKKVLAWIHYSPFILPVRVLQQALAKQAGQDPECDDDLIDTEVLVSVCAGLVVLDEDSQIIRLVHYSVDEYFSRCFDAFYPGSQQAVNLLDWTQSERERIPSDKDCPAEVKLASTPIWKQPGSYS</sequence>
<proteinExistence type="predicted"/>
<comment type="caution">
    <text evidence="3">The sequence shown here is derived from an EMBL/GenBank/DDBJ whole genome shotgun (WGS) entry which is preliminary data.</text>
</comment>
<dbReference type="SUPFAM" id="SSF52540">
    <property type="entry name" value="P-loop containing nucleoside triphosphate hydrolases"/>
    <property type="match status" value="1"/>
</dbReference>
<evidence type="ECO:0000256" key="1">
    <source>
        <dbReference type="ARBA" id="ARBA00022737"/>
    </source>
</evidence>
<name>A0AAV9GFN0_9PEZI</name>
<dbReference type="InterPro" id="IPR056884">
    <property type="entry name" value="NPHP3-like_N"/>
</dbReference>
<gene>
    <name evidence="3" type="ORF">QBC34DRAFT_427565</name>
</gene>
<dbReference type="Pfam" id="PF24883">
    <property type="entry name" value="NPHP3_N"/>
    <property type="match status" value="1"/>
</dbReference>
<keyword evidence="1" id="KW-0677">Repeat</keyword>
<dbReference type="PANTHER" id="PTHR10039:SF15">
    <property type="entry name" value="NACHT DOMAIN-CONTAINING PROTEIN"/>
    <property type="match status" value="1"/>
</dbReference>
<feature type="domain" description="Nephrocystin 3-like N-terminal" evidence="2">
    <location>
        <begin position="191"/>
        <end position="352"/>
    </location>
</feature>
<dbReference type="AlphaFoldDB" id="A0AAV9GFN0"/>
<evidence type="ECO:0000313" key="3">
    <source>
        <dbReference type="EMBL" id="KAK4447278.1"/>
    </source>
</evidence>
<reference evidence="3" key="1">
    <citation type="journal article" date="2023" name="Mol. Phylogenet. Evol.">
        <title>Genome-scale phylogeny and comparative genomics of the fungal order Sordariales.</title>
        <authorList>
            <person name="Hensen N."/>
            <person name="Bonometti L."/>
            <person name="Westerberg I."/>
            <person name="Brannstrom I.O."/>
            <person name="Guillou S."/>
            <person name="Cros-Aarteil S."/>
            <person name="Calhoun S."/>
            <person name="Haridas S."/>
            <person name="Kuo A."/>
            <person name="Mondo S."/>
            <person name="Pangilinan J."/>
            <person name="Riley R."/>
            <person name="LaButti K."/>
            <person name="Andreopoulos B."/>
            <person name="Lipzen A."/>
            <person name="Chen C."/>
            <person name="Yan M."/>
            <person name="Daum C."/>
            <person name="Ng V."/>
            <person name="Clum A."/>
            <person name="Steindorff A."/>
            <person name="Ohm R.A."/>
            <person name="Martin F."/>
            <person name="Silar P."/>
            <person name="Natvig D.O."/>
            <person name="Lalanne C."/>
            <person name="Gautier V."/>
            <person name="Ament-Velasquez S.L."/>
            <person name="Kruys A."/>
            <person name="Hutchinson M.I."/>
            <person name="Powell A.J."/>
            <person name="Barry K."/>
            <person name="Miller A.N."/>
            <person name="Grigoriev I.V."/>
            <person name="Debuchy R."/>
            <person name="Gladieux P."/>
            <person name="Hiltunen Thoren M."/>
            <person name="Johannesson H."/>
        </authorList>
    </citation>
    <scope>NUCLEOTIDE SEQUENCE</scope>
    <source>
        <strain evidence="3">PSN243</strain>
    </source>
</reference>
<evidence type="ECO:0000313" key="4">
    <source>
        <dbReference type="Proteomes" id="UP001321760"/>
    </source>
</evidence>
<reference evidence="3" key="2">
    <citation type="submission" date="2023-05" db="EMBL/GenBank/DDBJ databases">
        <authorList>
            <consortium name="Lawrence Berkeley National Laboratory"/>
            <person name="Steindorff A."/>
            <person name="Hensen N."/>
            <person name="Bonometti L."/>
            <person name="Westerberg I."/>
            <person name="Brannstrom I.O."/>
            <person name="Guillou S."/>
            <person name="Cros-Aarteil S."/>
            <person name="Calhoun S."/>
            <person name="Haridas S."/>
            <person name="Kuo A."/>
            <person name="Mondo S."/>
            <person name="Pangilinan J."/>
            <person name="Riley R."/>
            <person name="Labutti K."/>
            <person name="Andreopoulos B."/>
            <person name="Lipzen A."/>
            <person name="Chen C."/>
            <person name="Yanf M."/>
            <person name="Daum C."/>
            <person name="Ng V."/>
            <person name="Clum A."/>
            <person name="Ohm R."/>
            <person name="Martin F."/>
            <person name="Silar P."/>
            <person name="Natvig D."/>
            <person name="Lalanne C."/>
            <person name="Gautier V."/>
            <person name="Ament-Velasquez S.L."/>
            <person name="Kruys A."/>
            <person name="Hutchinson M.I."/>
            <person name="Powell A.J."/>
            <person name="Barry K."/>
            <person name="Miller A.N."/>
            <person name="Grigoriev I.V."/>
            <person name="Debuchy R."/>
            <person name="Gladieux P."/>
            <person name="Thoren M.H."/>
            <person name="Johannesson H."/>
        </authorList>
    </citation>
    <scope>NUCLEOTIDE SEQUENCE</scope>
    <source>
        <strain evidence="3">PSN243</strain>
    </source>
</reference>
<dbReference type="PANTHER" id="PTHR10039">
    <property type="entry name" value="AMELOGENIN"/>
    <property type="match status" value="1"/>
</dbReference>
<dbReference type="Gene3D" id="3.40.50.300">
    <property type="entry name" value="P-loop containing nucleotide triphosphate hydrolases"/>
    <property type="match status" value="1"/>
</dbReference>
<protein>
    <recommendedName>
        <fullName evidence="2">Nephrocystin 3-like N-terminal domain-containing protein</fullName>
    </recommendedName>
</protein>
<dbReference type="InterPro" id="IPR027417">
    <property type="entry name" value="P-loop_NTPase"/>
</dbReference>
<dbReference type="Proteomes" id="UP001321760">
    <property type="component" value="Unassembled WGS sequence"/>
</dbReference>
<keyword evidence="4" id="KW-1185">Reference proteome</keyword>
<dbReference type="EMBL" id="MU865951">
    <property type="protein sequence ID" value="KAK4447278.1"/>
    <property type="molecule type" value="Genomic_DNA"/>
</dbReference>